<keyword evidence="2" id="KW-1185">Reference proteome</keyword>
<proteinExistence type="predicted"/>
<dbReference type="OrthoDB" id="1432818at2759"/>
<sequence length="83" mass="9498">MIPDKNLQDKIGEELGVYMKTDGLLGIESAIRARTIRSPVFIKYNRTLARRYNARNTIDPILLDSIDEANEWLIGAPQDHQDE</sequence>
<dbReference type="Proteomes" id="UP000824120">
    <property type="component" value="Chromosome 3"/>
</dbReference>
<accession>A0A9J5ZQR0</accession>
<dbReference type="AlphaFoldDB" id="A0A9J5ZQR0"/>
<evidence type="ECO:0000313" key="1">
    <source>
        <dbReference type="EMBL" id="KAG5614529.1"/>
    </source>
</evidence>
<gene>
    <name evidence="1" type="ORF">H5410_014353</name>
</gene>
<comment type="caution">
    <text evidence="1">The sequence shown here is derived from an EMBL/GenBank/DDBJ whole genome shotgun (WGS) entry which is preliminary data.</text>
</comment>
<protein>
    <submittedName>
        <fullName evidence="1">Uncharacterized protein</fullName>
    </submittedName>
</protein>
<dbReference type="EMBL" id="JACXVP010000003">
    <property type="protein sequence ID" value="KAG5614529.1"/>
    <property type="molecule type" value="Genomic_DNA"/>
</dbReference>
<evidence type="ECO:0000313" key="2">
    <source>
        <dbReference type="Proteomes" id="UP000824120"/>
    </source>
</evidence>
<organism evidence="1 2">
    <name type="scientific">Solanum commersonii</name>
    <name type="common">Commerson's wild potato</name>
    <name type="synonym">Commerson's nightshade</name>
    <dbReference type="NCBI Taxonomy" id="4109"/>
    <lineage>
        <taxon>Eukaryota</taxon>
        <taxon>Viridiplantae</taxon>
        <taxon>Streptophyta</taxon>
        <taxon>Embryophyta</taxon>
        <taxon>Tracheophyta</taxon>
        <taxon>Spermatophyta</taxon>
        <taxon>Magnoliopsida</taxon>
        <taxon>eudicotyledons</taxon>
        <taxon>Gunneridae</taxon>
        <taxon>Pentapetalae</taxon>
        <taxon>asterids</taxon>
        <taxon>lamiids</taxon>
        <taxon>Solanales</taxon>
        <taxon>Solanaceae</taxon>
        <taxon>Solanoideae</taxon>
        <taxon>Solaneae</taxon>
        <taxon>Solanum</taxon>
    </lineage>
</organism>
<name>A0A9J5ZQR0_SOLCO</name>
<reference evidence="1 2" key="1">
    <citation type="submission" date="2020-09" db="EMBL/GenBank/DDBJ databases">
        <title>De no assembly of potato wild relative species, Solanum commersonii.</title>
        <authorList>
            <person name="Cho K."/>
        </authorList>
    </citation>
    <scope>NUCLEOTIDE SEQUENCE [LARGE SCALE GENOMIC DNA]</scope>
    <source>
        <strain evidence="1">LZ3.2</strain>
        <tissue evidence="1">Leaf</tissue>
    </source>
</reference>